<gene>
    <name evidence="7" type="primary">codY</name>
    <name evidence="10" type="ORF">DP131_14265</name>
</gene>
<evidence type="ECO:0000313" key="11">
    <source>
        <dbReference type="Proteomes" id="UP000290273"/>
    </source>
</evidence>
<dbReference type="Pfam" id="PF06018">
    <property type="entry name" value="CodY"/>
    <property type="match status" value="1"/>
</dbReference>
<keyword evidence="5 7" id="KW-0804">Transcription</keyword>
<reference evidence="10 11" key="1">
    <citation type="submission" date="2018-06" db="EMBL/GenBank/DDBJ databases">
        <title>Genome conservation of Clostridium tetani.</title>
        <authorList>
            <person name="Bruggemann H."/>
            <person name="Popoff M.R."/>
        </authorList>
    </citation>
    <scope>NUCLEOTIDE SEQUENCE [LARGE SCALE GENOMIC DNA]</scope>
    <source>
        <strain evidence="10 11">63.05</strain>
    </source>
</reference>
<feature type="DNA-binding region" description="H-T-H motif" evidence="7">
    <location>
        <begin position="204"/>
        <end position="223"/>
    </location>
</feature>
<protein>
    <recommendedName>
        <fullName evidence="6 7">Global transcriptional regulator CodY</fullName>
    </recommendedName>
</protein>
<evidence type="ECO:0000256" key="5">
    <source>
        <dbReference type="ARBA" id="ARBA00023163"/>
    </source>
</evidence>
<dbReference type="PIRSF" id="PIRSF011572">
    <property type="entry name" value="GTP_sensing_CodY"/>
    <property type="match status" value="1"/>
</dbReference>
<keyword evidence="3 7" id="KW-0805">Transcription regulation</keyword>
<dbReference type="SUPFAM" id="SSF46785">
    <property type="entry name" value="Winged helix' DNA-binding domain"/>
    <property type="match status" value="1"/>
</dbReference>
<evidence type="ECO:0000256" key="1">
    <source>
        <dbReference type="ARBA" id="ARBA00022490"/>
    </source>
</evidence>
<dbReference type="NCBIfam" id="TIGR02787">
    <property type="entry name" value="codY_Gpos"/>
    <property type="match status" value="1"/>
</dbReference>
<evidence type="ECO:0000256" key="3">
    <source>
        <dbReference type="ARBA" id="ARBA00023015"/>
    </source>
</evidence>
<dbReference type="InterPro" id="IPR013198">
    <property type="entry name" value="GTP_trans_reg_CodY_C"/>
</dbReference>
<keyword evidence="4 7" id="KW-0238">DNA-binding</keyword>
<dbReference type="InterPro" id="IPR036390">
    <property type="entry name" value="WH_DNA-bd_sf"/>
</dbReference>
<organism evidence="10 11">
    <name type="scientific">Clostridium tetani</name>
    <dbReference type="NCBI Taxonomy" id="1513"/>
    <lineage>
        <taxon>Bacteria</taxon>
        <taxon>Bacillati</taxon>
        <taxon>Bacillota</taxon>
        <taxon>Clostridia</taxon>
        <taxon>Eubacteriales</taxon>
        <taxon>Clostridiaceae</taxon>
        <taxon>Clostridium</taxon>
    </lineage>
</organism>
<dbReference type="Gene3D" id="3.30.450.40">
    <property type="match status" value="1"/>
</dbReference>
<evidence type="ECO:0000259" key="9">
    <source>
        <dbReference type="Pfam" id="PF08222"/>
    </source>
</evidence>
<proteinExistence type="inferred from homology"/>
<dbReference type="RefSeq" id="WP_023438150.1">
    <property type="nucleotide sequence ID" value="NZ_CASHSW010000023.1"/>
</dbReference>
<dbReference type="EMBL" id="QMAU01000053">
    <property type="protein sequence ID" value="RXI51788.1"/>
    <property type="molecule type" value="Genomic_DNA"/>
</dbReference>
<dbReference type="InterPro" id="IPR010312">
    <property type="entry name" value="Transc_reg_CodY_N"/>
</dbReference>
<name>A0ABY0ENM3_CLOTA</name>
<evidence type="ECO:0000313" key="10">
    <source>
        <dbReference type="EMBL" id="RXI51788.1"/>
    </source>
</evidence>
<evidence type="ECO:0000256" key="4">
    <source>
        <dbReference type="ARBA" id="ARBA00023125"/>
    </source>
</evidence>
<feature type="domain" description="Global transcriptional regulator CodY N-terminal" evidence="8">
    <location>
        <begin position="3"/>
        <end position="179"/>
    </location>
</feature>
<comment type="function">
    <text evidence="7">DNA-binding global transcriptional regulator which is involved in the adaptive response to starvation and acts by directly or indirectly controlling the expression of numerous genes in response to nutrient availability. During rapid exponential growth, CodY is highly active and represses genes whose products allow adaptation to nutrient depletion.</text>
</comment>
<dbReference type="PANTHER" id="PTHR40062">
    <property type="entry name" value="GTP-SENSING TRANSCRIPTIONAL PLEIOTROPIC REPRESSOR CODY"/>
    <property type="match status" value="1"/>
</dbReference>
<dbReference type="InterPro" id="IPR014154">
    <property type="entry name" value="CodY"/>
</dbReference>
<keyword evidence="1 7" id="KW-0963">Cytoplasm</keyword>
<dbReference type="NCBIfam" id="NF003170">
    <property type="entry name" value="PRK04158.1"/>
    <property type="match status" value="1"/>
</dbReference>
<sequence>MSSLLEKTRQLNKILQKSGAEPVVFDDICNLLSEVLSCNVYIISKKGKILGYDLSTGFECQTVRDKVVPEKRFPEHYNNKLLNVHGTKSNLENQGECVFEAGEDCGVKNKLTTIVPINGNRERLGTLLLARFDVPFTDDDLIISEYSATIIGLEILRSKQDEIEEEARKKAVVQLAIGTLSYSELEAVEHIFNELDGPEGLLVASKIADKVGITRSVIVNALRKFESAGVIESRSLGMKGTHIKILNDRLLDELKKIK</sequence>
<dbReference type="Pfam" id="PF08222">
    <property type="entry name" value="HTH_CodY"/>
    <property type="match status" value="1"/>
</dbReference>
<evidence type="ECO:0000256" key="7">
    <source>
        <dbReference type="HAMAP-Rule" id="MF_00621"/>
    </source>
</evidence>
<comment type="caution">
    <text evidence="10">The sequence shown here is derived from an EMBL/GenBank/DDBJ whole genome shotgun (WGS) entry which is preliminary data.</text>
</comment>
<dbReference type="InterPro" id="IPR036388">
    <property type="entry name" value="WH-like_DNA-bd_sf"/>
</dbReference>
<dbReference type="HAMAP" id="MF_00621">
    <property type="entry name" value="HTH_type_CodY"/>
    <property type="match status" value="1"/>
</dbReference>
<dbReference type="InterPro" id="IPR029016">
    <property type="entry name" value="GAF-like_dom_sf"/>
</dbReference>
<accession>A0ABY0ENM3</accession>
<dbReference type="PANTHER" id="PTHR40062:SF1">
    <property type="entry name" value="GLOBAL TRANSCRIPTIONAL REGULATOR CODY"/>
    <property type="match status" value="1"/>
</dbReference>
<evidence type="ECO:0000256" key="2">
    <source>
        <dbReference type="ARBA" id="ARBA00022491"/>
    </source>
</evidence>
<evidence type="ECO:0000256" key="6">
    <source>
        <dbReference type="ARBA" id="ARBA00034538"/>
    </source>
</evidence>
<feature type="region of interest" description="GAF domain" evidence="7">
    <location>
        <begin position="1"/>
        <end position="156"/>
    </location>
</feature>
<feature type="domain" description="Global transcriptional regulator CodY C-terminal" evidence="9">
    <location>
        <begin position="199"/>
        <end position="256"/>
    </location>
</feature>
<dbReference type="Proteomes" id="UP000290273">
    <property type="component" value="Unassembled WGS sequence"/>
</dbReference>
<keyword evidence="2 7" id="KW-0678">Repressor</keyword>
<evidence type="ECO:0000259" key="8">
    <source>
        <dbReference type="Pfam" id="PF06018"/>
    </source>
</evidence>
<comment type="subcellular location">
    <subcellularLocation>
        <location evidence="7">Cytoplasm</location>
    </subcellularLocation>
</comment>
<dbReference type="Gene3D" id="1.10.10.10">
    <property type="entry name" value="Winged helix-like DNA-binding domain superfamily/Winged helix DNA-binding domain"/>
    <property type="match status" value="1"/>
</dbReference>
<comment type="similarity">
    <text evidence="7">Belongs to the CodY family.</text>
</comment>